<keyword evidence="3" id="KW-1185">Reference proteome</keyword>
<evidence type="ECO:0000313" key="3">
    <source>
        <dbReference type="Proteomes" id="UP001153069"/>
    </source>
</evidence>
<dbReference type="Proteomes" id="UP001153069">
    <property type="component" value="Unassembled WGS sequence"/>
</dbReference>
<protein>
    <submittedName>
        <fullName evidence="2">Uncharacterized protein</fullName>
    </submittedName>
</protein>
<feature type="compositionally biased region" description="Polar residues" evidence="1">
    <location>
        <begin position="16"/>
        <end position="26"/>
    </location>
</feature>
<feature type="compositionally biased region" description="Basic residues" evidence="1">
    <location>
        <begin position="27"/>
        <end position="36"/>
    </location>
</feature>
<name>A0A9N8EAN0_9STRA</name>
<feature type="region of interest" description="Disordered" evidence="1">
    <location>
        <begin position="1"/>
        <end position="36"/>
    </location>
</feature>
<accession>A0A9N8EAN0</accession>
<feature type="compositionally biased region" description="Basic and acidic residues" evidence="1">
    <location>
        <begin position="1"/>
        <end position="14"/>
    </location>
</feature>
<dbReference type="AlphaFoldDB" id="A0A9N8EAN0"/>
<dbReference type="EMBL" id="CAICTM010000733">
    <property type="protein sequence ID" value="CAB9515731.1"/>
    <property type="molecule type" value="Genomic_DNA"/>
</dbReference>
<proteinExistence type="predicted"/>
<comment type="caution">
    <text evidence="2">The sequence shown here is derived from an EMBL/GenBank/DDBJ whole genome shotgun (WGS) entry which is preliminary data.</text>
</comment>
<organism evidence="2 3">
    <name type="scientific">Seminavis robusta</name>
    <dbReference type="NCBI Taxonomy" id="568900"/>
    <lineage>
        <taxon>Eukaryota</taxon>
        <taxon>Sar</taxon>
        <taxon>Stramenopiles</taxon>
        <taxon>Ochrophyta</taxon>
        <taxon>Bacillariophyta</taxon>
        <taxon>Bacillariophyceae</taxon>
        <taxon>Bacillariophycidae</taxon>
        <taxon>Naviculales</taxon>
        <taxon>Naviculaceae</taxon>
        <taxon>Seminavis</taxon>
    </lineage>
</organism>
<evidence type="ECO:0000313" key="2">
    <source>
        <dbReference type="EMBL" id="CAB9515731.1"/>
    </source>
</evidence>
<reference evidence="2" key="1">
    <citation type="submission" date="2020-06" db="EMBL/GenBank/DDBJ databases">
        <authorList>
            <consortium name="Plant Systems Biology data submission"/>
        </authorList>
    </citation>
    <scope>NUCLEOTIDE SEQUENCE</scope>
    <source>
        <strain evidence="2">D6</strain>
    </source>
</reference>
<gene>
    <name evidence="2" type="ORF">SEMRO_734_G194770.1</name>
</gene>
<feature type="region of interest" description="Disordered" evidence="1">
    <location>
        <begin position="63"/>
        <end position="86"/>
    </location>
</feature>
<sequence>MIAKPSHSEVDRSKGRQSPSRNSGNQKKTKVGSRLRAMRLNRKLVLMLHESLRAATAKEDALAAAAAPSSKFSLQHVGPPPPSPTAFPRLPDPAIRVAYEAKLQDPGTRVADEQEHDGFVLVGSDSDVDEMQDSQRTPSIKFQPVVQVVEIPSHEDYCESDRKKQWNSKKRIRKEARRNRLEYKADRFDWRNCKEEEDMVELCDGSLVHPHTYAARLSAAGDESCLSMRTKLGLPTVDKVTTKRMMLWQRE</sequence>
<evidence type="ECO:0000256" key="1">
    <source>
        <dbReference type="SAM" id="MobiDB-lite"/>
    </source>
</evidence>